<feature type="compositionally biased region" description="Acidic residues" evidence="1">
    <location>
        <begin position="566"/>
        <end position="575"/>
    </location>
</feature>
<accession>A0AAD7V5U2</accession>
<evidence type="ECO:0008006" key="4">
    <source>
        <dbReference type="Google" id="ProtNLM"/>
    </source>
</evidence>
<protein>
    <recommendedName>
        <fullName evidence="4">ARM repeat-containing protein</fullName>
    </recommendedName>
</protein>
<dbReference type="InterPro" id="IPR040144">
    <property type="entry name" value="RAP1GDS1"/>
</dbReference>
<dbReference type="InterPro" id="IPR011989">
    <property type="entry name" value="ARM-like"/>
</dbReference>
<evidence type="ECO:0000313" key="2">
    <source>
        <dbReference type="EMBL" id="KAJ8659128.1"/>
    </source>
</evidence>
<dbReference type="EMBL" id="JARTCD010000020">
    <property type="protein sequence ID" value="KAJ8659128.1"/>
    <property type="molecule type" value="Genomic_DNA"/>
</dbReference>
<feature type="region of interest" description="Disordered" evidence="1">
    <location>
        <begin position="562"/>
        <end position="584"/>
    </location>
</feature>
<dbReference type="Proteomes" id="UP001234581">
    <property type="component" value="Unassembled WGS sequence"/>
</dbReference>
<organism evidence="2 3">
    <name type="scientific">Lichtheimia ornata</name>
    <dbReference type="NCBI Taxonomy" id="688661"/>
    <lineage>
        <taxon>Eukaryota</taxon>
        <taxon>Fungi</taxon>
        <taxon>Fungi incertae sedis</taxon>
        <taxon>Mucoromycota</taxon>
        <taxon>Mucoromycotina</taxon>
        <taxon>Mucoromycetes</taxon>
        <taxon>Mucorales</taxon>
        <taxon>Lichtheimiaceae</taxon>
        <taxon>Lichtheimia</taxon>
    </lineage>
</organism>
<keyword evidence="3" id="KW-1185">Reference proteome</keyword>
<gene>
    <name evidence="2" type="ORF">O0I10_005167</name>
</gene>
<dbReference type="AlphaFoldDB" id="A0AAD7V5U2"/>
<name>A0AAD7V5U2_9FUNG</name>
<comment type="caution">
    <text evidence="2">The sequence shown here is derived from an EMBL/GenBank/DDBJ whole genome shotgun (WGS) entry which is preliminary data.</text>
</comment>
<sequence length="668" mass="73952">MADTSRVDKLTQTVESLIISDNLQGNMASVSETFGHLVESIAQSKDNGALWEQATRLAQTVAGTLVSESTRASFGETGGITHVTRLLQLAEENDTFKVQALRVLGNACIDYDDNRKRVHEGGVVDMVIPFLQEHQNHELTKVACGFCLNSSVDYEPIQKTIGSSDGIEYLSKLLKPARLDHGELVTVLLAARALDNLMHEDTARAKFVSCNDAIERLLDLIKYEWQVDQFTNLDLLGSLVDVLLQAVAEDEAAQNAVVDSGNFIMLLDFVEHAELPDEEENDEEEKKQFEEIMTTVTKCVVCAISSDSKMNELYKNDHLLGRFIGWARSKSEVLAQTGVYALGNLARSDEICIELVKRHHLHQALLEAFNLTDKATFRYAILGCLKHLCLAKENRSIIGEANVIPTIAPLLETTNDMLKRNQFLTIGIIKLLCANEYTNSKEVISGAVAGDESKTPLELVLACLDRFDDVAAKSEATRILTNLIKSVWLHQGNEGSSSLRKKLLDQRVVQPIVEMTRTSNFPVLKNDGVIALSSILAAWQMEDSQDMINVLSLIIAEAPPLPEVQPNDEEQEQEQEQQPKPETRSFLEVITGMMMTTNDGNNSRPIPPEMQWNVCVLLEKIVEAAKGVEYQAAIDKIKMSSFTTLEQAAQRPDMVGTAAQKVVATLNS</sequence>
<dbReference type="Gene3D" id="1.25.10.10">
    <property type="entry name" value="Leucine-rich Repeat Variant"/>
    <property type="match status" value="2"/>
</dbReference>
<proteinExistence type="predicted"/>
<reference evidence="2 3" key="1">
    <citation type="submission" date="2023-03" db="EMBL/GenBank/DDBJ databases">
        <title>Genome sequence of Lichtheimia ornata CBS 291.66.</title>
        <authorList>
            <person name="Mohabir J.T."/>
            <person name="Shea T.P."/>
            <person name="Kurbessoian T."/>
            <person name="Berby B."/>
            <person name="Fontaine J."/>
            <person name="Livny J."/>
            <person name="Gnirke A."/>
            <person name="Stajich J.E."/>
            <person name="Cuomo C.A."/>
        </authorList>
    </citation>
    <scope>NUCLEOTIDE SEQUENCE [LARGE SCALE GENOMIC DNA]</scope>
    <source>
        <strain evidence="2">CBS 291.66</strain>
    </source>
</reference>
<dbReference type="RefSeq" id="XP_058344041.1">
    <property type="nucleotide sequence ID" value="XM_058485214.1"/>
</dbReference>
<dbReference type="PANTHER" id="PTHR10957">
    <property type="entry name" value="RAP1 GTPASE-GDP DISSOCIATION STIMULATOR 1"/>
    <property type="match status" value="1"/>
</dbReference>
<evidence type="ECO:0000313" key="3">
    <source>
        <dbReference type="Proteomes" id="UP001234581"/>
    </source>
</evidence>
<dbReference type="GO" id="GO:0005085">
    <property type="term" value="F:guanyl-nucleotide exchange factor activity"/>
    <property type="evidence" value="ECO:0007669"/>
    <property type="project" value="InterPro"/>
</dbReference>
<dbReference type="GeneID" id="83212580"/>
<dbReference type="InterPro" id="IPR016024">
    <property type="entry name" value="ARM-type_fold"/>
</dbReference>
<dbReference type="SUPFAM" id="SSF48371">
    <property type="entry name" value="ARM repeat"/>
    <property type="match status" value="1"/>
</dbReference>
<evidence type="ECO:0000256" key="1">
    <source>
        <dbReference type="SAM" id="MobiDB-lite"/>
    </source>
</evidence>